<dbReference type="EMBL" id="JACJQH010000003">
    <property type="protein sequence ID" value="MBD2194375.1"/>
    <property type="molecule type" value="Genomic_DNA"/>
</dbReference>
<dbReference type="RefSeq" id="WP_190538514.1">
    <property type="nucleotide sequence ID" value="NZ_CAWPNO010000062.1"/>
</dbReference>
<evidence type="ECO:0000256" key="1">
    <source>
        <dbReference type="ARBA" id="ARBA00022676"/>
    </source>
</evidence>
<evidence type="ECO:0000313" key="3">
    <source>
        <dbReference type="EMBL" id="MBD2194375.1"/>
    </source>
</evidence>
<dbReference type="InterPro" id="IPR004629">
    <property type="entry name" value="WecG_TagA_CpsF"/>
</dbReference>
<keyword evidence="1" id="KW-0328">Glycosyltransferase</keyword>
<dbReference type="Pfam" id="PF03808">
    <property type="entry name" value="Glyco_tran_WecG"/>
    <property type="match status" value="1"/>
</dbReference>
<dbReference type="InterPro" id="IPR037257">
    <property type="entry name" value="T2SS_E_N_sf"/>
</dbReference>
<dbReference type="SUPFAM" id="SSF160246">
    <property type="entry name" value="EspE N-terminal domain-like"/>
    <property type="match status" value="1"/>
</dbReference>
<evidence type="ECO:0000256" key="2">
    <source>
        <dbReference type="ARBA" id="ARBA00022679"/>
    </source>
</evidence>
<keyword evidence="4" id="KW-1185">Reference proteome</keyword>
<protein>
    <submittedName>
        <fullName evidence="3">WecB/TagA/CpsF family glycosyltransferase</fullName>
    </submittedName>
</protein>
<sequence length="370" mass="41472">MKTINNTDLKLDLPSLVVYLLGRKITPITVTGIIDAIHSACQLKQKITVANYNVHAFNLSMQLPWFYEFIQSSEIVHCDGSGILKALSYMGLDLPLEYRVSYTKLMPELLKFCHQQELSIFLLGSKPQYLDSAINNLAEKYPNIKVAGHDGYFSIDDPEINDSIINSINQLKPNILLMGMGMPLQENWVARYRDRLDVNAILLGGAVIDRLAGVVSDCPDFLAKNNLEWLYRLIREPKRLGARYLLGNPAFACHIALAKLYQLREGVTQVESSNYYSWKSNGFVKVLAQGNTTPTKKLSDSLVEAGLLSNNDIDIALSEQRKTGIPLSDILINKGWIKQETINFILKNIVLSNQSNSMAKELLNGVYSES</sequence>
<dbReference type="CDD" id="cd06533">
    <property type="entry name" value="Glyco_transf_WecG_TagA"/>
    <property type="match status" value="1"/>
</dbReference>
<reference evidence="3 4" key="1">
    <citation type="journal article" date="2020" name="ISME J.">
        <title>Comparative genomics reveals insights into cyanobacterial evolution and habitat adaptation.</title>
        <authorList>
            <person name="Chen M.Y."/>
            <person name="Teng W.K."/>
            <person name="Zhao L."/>
            <person name="Hu C.X."/>
            <person name="Zhou Y.K."/>
            <person name="Han B.P."/>
            <person name="Song L.R."/>
            <person name="Shu W.S."/>
        </authorList>
    </citation>
    <scope>NUCLEOTIDE SEQUENCE [LARGE SCALE GENOMIC DNA]</scope>
    <source>
        <strain evidence="3 4">FACHB-288</strain>
    </source>
</reference>
<dbReference type="Proteomes" id="UP000658514">
    <property type="component" value="Unassembled WGS sequence"/>
</dbReference>
<comment type="caution">
    <text evidence="3">The sequence shown here is derived from an EMBL/GenBank/DDBJ whole genome shotgun (WGS) entry which is preliminary data.</text>
</comment>
<gene>
    <name evidence="3" type="ORF">H6G24_02550</name>
</gene>
<dbReference type="PANTHER" id="PTHR34136">
    <property type="match status" value="1"/>
</dbReference>
<evidence type="ECO:0000313" key="4">
    <source>
        <dbReference type="Proteomes" id="UP000658514"/>
    </source>
</evidence>
<proteinExistence type="predicted"/>
<accession>A0ABR8A387</accession>
<dbReference type="NCBIfam" id="TIGR00696">
    <property type="entry name" value="wecG_tagA_cpsF"/>
    <property type="match status" value="1"/>
</dbReference>
<organism evidence="3 4">
    <name type="scientific">Calothrix parietina FACHB-288</name>
    <dbReference type="NCBI Taxonomy" id="2692896"/>
    <lineage>
        <taxon>Bacteria</taxon>
        <taxon>Bacillati</taxon>
        <taxon>Cyanobacteriota</taxon>
        <taxon>Cyanophyceae</taxon>
        <taxon>Nostocales</taxon>
        <taxon>Calotrichaceae</taxon>
        <taxon>Calothrix</taxon>
    </lineage>
</organism>
<name>A0ABR8A387_9CYAN</name>
<dbReference type="PANTHER" id="PTHR34136:SF1">
    <property type="entry name" value="UDP-N-ACETYL-D-MANNOSAMINURONIC ACID TRANSFERASE"/>
    <property type="match status" value="1"/>
</dbReference>
<keyword evidence="2" id="KW-0808">Transferase</keyword>